<dbReference type="EMBL" id="BPQB01000008">
    <property type="protein sequence ID" value="GJE88168.1"/>
    <property type="molecule type" value="Genomic_DNA"/>
</dbReference>
<name>A0A9P3LBK4_9APHY</name>
<sequence>MEGALQEIPTGSSSRFKDPREVEYVSETSFLAAPQARDQYGTRKQAPSRVPKLMVLCLLLHIILVLMHVAALVVLAGRYEHRVTMRIDKFTTTWVPLIVGTALRAFATIYTAVLVLLTQRLALRKALNTPQTLTALHDKTSAWLGIGSAAVSLWQQGKLRTAVWGISGITLYLLGVFVVHISIPGVLEVQVYNATVSVQSQTRLANANYTANLMSAYDILLVYGQLNKIGLLDNMVYDIVPLVADATGNATVNASIYDVQCMALQDVQTNPTGVVYDSYLTTTNYIVNNTKFIFPLPYYQAVFAGWTDPTSAACNPSSSYCAPVYIGSTVAIVDSSGTQPPSSTGNSWIESPRVVQTLDVNTPVLITGMQIVACVVNITDTQIDVSATTLEPFSSPAAPSDASWTTYAWPDGLSSSDPRLIAAQNAPPASPQCGHCETAHTYWVDDGGDNPSPPVFVPVDADGFPVVSGTNPVQLGSNGKPQGVGTASPQSPTAFDAFIQEELGIAAQNRSSITLPELNHAVAKALAAVHWYGQQLNFADPHVASGMIIPGTGAAPSSVKTEQPEPVIGAGQATIVTVLSQYRLSLNLVAVLVGLAVSTIMLVLAAALLSIPWSNPLRTSRTVDSAGILQITWLLGHEPNLAAVEKPDIGALRAAGMFQAQMREYEREKTTSFGDFLY</sequence>
<feature type="transmembrane region" description="Helical" evidence="2">
    <location>
        <begin position="162"/>
        <end position="183"/>
    </location>
</feature>
<evidence type="ECO:0000256" key="1">
    <source>
        <dbReference type="SAM" id="MobiDB-lite"/>
    </source>
</evidence>
<dbReference type="OrthoDB" id="2647100at2759"/>
<accession>A0A9P3LBK4</accession>
<evidence type="ECO:0000313" key="3">
    <source>
        <dbReference type="EMBL" id="GJE88168.1"/>
    </source>
</evidence>
<evidence type="ECO:0000313" key="4">
    <source>
        <dbReference type="Proteomes" id="UP000703269"/>
    </source>
</evidence>
<comment type="caution">
    <text evidence="3">The sequence shown here is derived from an EMBL/GenBank/DDBJ whole genome shotgun (WGS) entry which is preliminary data.</text>
</comment>
<reference evidence="3 4" key="1">
    <citation type="submission" date="2021-08" db="EMBL/GenBank/DDBJ databases">
        <title>Draft Genome Sequence of Phanerochaete sordida strain YK-624.</title>
        <authorList>
            <person name="Mori T."/>
            <person name="Dohra H."/>
            <person name="Suzuki T."/>
            <person name="Kawagishi H."/>
            <person name="Hirai H."/>
        </authorList>
    </citation>
    <scope>NUCLEOTIDE SEQUENCE [LARGE SCALE GENOMIC DNA]</scope>
    <source>
        <strain evidence="3 4">YK-624</strain>
    </source>
</reference>
<keyword evidence="2" id="KW-0812">Transmembrane</keyword>
<evidence type="ECO:0000256" key="2">
    <source>
        <dbReference type="SAM" id="Phobius"/>
    </source>
</evidence>
<keyword evidence="4" id="KW-1185">Reference proteome</keyword>
<dbReference type="AlphaFoldDB" id="A0A9P3LBK4"/>
<organism evidence="3 4">
    <name type="scientific">Phanerochaete sordida</name>
    <dbReference type="NCBI Taxonomy" id="48140"/>
    <lineage>
        <taxon>Eukaryota</taxon>
        <taxon>Fungi</taxon>
        <taxon>Dikarya</taxon>
        <taxon>Basidiomycota</taxon>
        <taxon>Agaricomycotina</taxon>
        <taxon>Agaricomycetes</taxon>
        <taxon>Polyporales</taxon>
        <taxon>Phanerochaetaceae</taxon>
        <taxon>Phanerochaete</taxon>
    </lineage>
</organism>
<keyword evidence="2" id="KW-1133">Transmembrane helix</keyword>
<keyword evidence="2" id="KW-0472">Membrane</keyword>
<dbReference type="Proteomes" id="UP000703269">
    <property type="component" value="Unassembled WGS sequence"/>
</dbReference>
<feature type="transmembrane region" description="Helical" evidence="2">
    <location>
        <begin position="53"/>
        <end position="74"/>
    </location>
</feature>
<protein>
    <submittedName>
        <fullName evidence="3">Uncharacterized protein</fullName>
    </submittedName>
</protein>
<gene>
    <name evidence="3" type="ORF">PsYK624_042510</name>
</gene>
<feature type="transmembrane region" description="Helical" evidence="2">
    <location>
        <begin position="94"/>
        <end position="117"/>
    </location>
</feature>
<feature type="region of interest" description="Disordered" evidence="1">
    <location>
        <begin position="468"/>
        <end position="491"/>
    </location>
</feature>
<proteinExistence type="predicted"/>
<feature type="transmembrane region" description="Helical" evidence="2">
    <location>
        <begin position="588"/>
        <end position="611"/>
    </location>
</feature>